<sequence length="90" mass="10268">MYFITYNVVVLFQVYGLKEAGKHFFDKLDMNSKNNGRSPWVECIATQGLHWTTDTASNRERASSIGCERYACFLAAATALLFARFLYLLT</sequence>
<organism evidence="2 3">
    <name type="scientific">Pontibacter mucosus</name>
    <dbReference type="NCBI Taxonomy" id="1649266"/>
    <lineage>
        <taxon>Bacteria</taxon>
        <taxon>Pseudomonadati</taxon>
        <taxon>Bacteroidota</taxon>
        <taxon>Cytophagia</taxon>
        <taxon>Cytophagales</taxon>
        <taxon>Hymenobacteraceae</taxon>
        <taxon>Pontibacter</taxon>
    </lineage>
</organism>
<dbReference type="Proteomes" id="UP000244225">
    <property type="component" value="Unassembled WGS sequence"/>
</dbReference>
<proteinExistence type="predicted"/>
<feature type="transmembrane region" description="Helical" evidence="1">
    <location>
        <begin position="70"/>
        <end position="89"/>
    </location>
</feature>
<comment type="caution">
    <text evidence="2">The sequence shown here is derived from an EMBL/GenBank/DDBJ whole genome shotgun (WGS) entry which is preliminary data.</text>
</comment>
<evidence type="ECO:0000313" key="3">
    <source>
        <dbReference type="Proteomes" id="UP000244225"/>
    </source>
</evidence>
<keyword evidence="3" id="KW-1185">Reference proteome</keyword>
<dbReference type="AlphaFoldDB" id="A0A2T5YG18"/>
<evidence type="ECO:0000313" key="2">
    <source>
        <dbReference type="EMBL" id="PTX18236.1"/>
    </source>
</evidence>
<dbReference type="EMBL" id="QBKI01000006">
    <property type="protein sequence ID" value="PTX18236.1"/>
    <property type="molecule type" value="Genomic_DNA"/>
</dbReference>
<keyword evidence="1" id="KW-0812">Transmembrane</keyword>
<keyword evidence="1" id="KW-1133">Transmembrane helix</keyword>
<protein>
    <submittedName>
        <fullName evidence="2">Uncharacterized protein</fullName>
    </submittedName>
</protein>
<name>A0A2T5YG18_9BACT</name>
<keyword evidence="1" id="KW-0472">Membrane</keyword>
<accession>A0A2T5YG18</accession>
<evidence type="ECO:0000256" key="1">
    <source>
        <dbReference type="SAM" id="Phobius"/>
    </source>
</evidence>
<reference evidence="2 3" key="1">
    <citation type="submission" date="2018-04" db="EMBL/GenBank/DDBJ databases">
        <title>Genomic Encyclopedia of Archaeal and Bacterial Type Strains, Phase II (KMG-II): from individual species to whole genera.</title>
        <authorList>
            <person name="Goeker M."/>
        </authorList>
    </citation>
    <scope>NUCLEOTIDE SEQUENCE [LARGE SCALE GENOMIC DNA]</scope>
    <source>
        <strain evidence="2 3">DSM 100162</strain>
    </source>
</reference>
<gene>
    <name evidence="2" type="ORF">C8N40_10635</name>
</gene>